<accession>A0A6G1GS96</accession>
<evidence type="ECO:0000256" key="2">
    <source>
        <dbReference type="ARBA" id="ARBA00010143"/>
    </source>
</evidence>
<dbReference type="InterPro" id="IPR001680">
    <property type="entry name" value="WD40_rpt"/>
</dbReference>
<keyword evidence="3 5" id="KW-0853">WD repeat</keyword>
<dbReference type="PROSITE" id="PS50294">
    <property type="entry name" value="WD_REPEATS_REGION"/>
    <property type="match status" value="1"/>
</dbReference>
<proteinExistence type="inferred from homology"/>
<dbReference type="AlphaFoldDB" id="A0A6G1GS96"/>
<dbReference type="Proteomes" id="UP000800041">
    <property type="component" value="Unassembled WGS sequence"/>
</dbReference>
<organism evidence="7 8">
    <name type="scientific">Aulographum hederae CBS 113979</name>
    <dbReference type="NCBI Taxonomy" id="1176131"/>
    <lineage>
        <taxon>Eukaryota</taxon>
        <taxon>Fungi</taxon>
        <taxon>Dikarya</taxon>
        <taxon>Ascomycota</taxon>
        <taxon>Pezizomycotina</taxon>
        <taxon>Dothideomycetes</taxon>
        <taxon>Pleosporomycetidae</taxon>
        <taxon>Aulographales</taxon>
        <taxon>Aulographaceae</taxon>
    </lineage>
</organism>
<name>A0A6G1GS96_9PEZI</name>
<dbReference type="InterPro" id="IPR015943">
    <property type="entry name" value="WD40/YVTN_repeat-like_dom_sf"/>
</dbReference>
<dbReference type="SUPFAM" id="SSF50978">
    <property type="entry name" value="WD40 repeat-like"/>
    <property type="match status" value="1"/>
</dbReference>
<reference evidence="7" key="1">
    <citation type="journal article" date="2020" name="Stud. Mycol.">
        <title>101 Dothideomycetes genomes: a test case for predicting lifestyles and emergence of pathogens.</title>
        <authorList>
            <person name="Haridas S."/>
            <person name="Albert R."/>
            <person name="Binder M."/>
            <person name="Bloem J."/>
            <person name="Labutti K."/>
            <person name="Salamov A."/>
            <person name="Andreopoulos B."/>
            <person name="Baker S."/>
            <person name="Barry K."/>
            <person name="Bills G."/>
            <person name="Bluhm B."/>
            <person name="Cannon C."/>
            <person name="Castanera R."/>
            <person name="Culley D."/>
            <person name="Daum C."/>
            <person name="Ezra D."/>
            <person name="Gonzalez J."/>
            <person name="Henrissat B."/>
            <person name="Kuo A."/>
            <person name="Liang C."/>
            <person name="Lipzen A."/>
            <person name="Lutzoni F."/>
            <person name="Magnuson J."/>
            <person name="Mondo S."/>
            <person name="Nolan M."/>
            <person name="Ohm R."/>
            <person name="Pangilinan J."/>
            <person name="Park H.-J."/>
            <person name="Ramirez L."/>
            <person name="Alfaro M."/>
            <person name="Sun H."/>
            <person name="Tritt A."/>
            <person name="Yoshinaga Y."/>
            <person name="Zwiers L.-H."/>
            <person name="Turgeon B."/>
            <person name="Goodwin S."/>
            <person name="Spatafora J."/>
            <person name="Crous P."/>
            <person name="Grigoriev I."/>
        </authorList>
    </citation>
    <scope>NUCLEOTIDE SEQUENCE</scope>
    <source>
        <strain evidence="7">CBS 113979</strain>
    </source>
</reference>
<evidence type="ECO:0000256" key="3">
    <source>
        <dbReference type="ARBA" id="ARBA00022574"/>
    </source>
</evidence>
<evidence type="ECO:0000256" key="4">
    <source>
        <dbReference type="ARBA" id="ARBA00022737"/>
    </source>
</evidence>
<dbReference type="EMBL" id="ML977172">
    <property type="protein sequence ID" value="KAF1983856.1"/>
    <property type="molecule type" value="Genomic_DNA"/>
</dbReference>
<sequence>MLTEQFVASIAAPTKAVATSLPQDAAIFVQELQPLPAQRQLFKKSVTARNSLAVNESHIFAAQHGKAQVHVYSRERGNHEATVSFQERISCLVLAAGGTVLILGTEGGSIILWEICTGRSIIAPQAHLQPVTSIAVDPSSNHFLSGSEDSIVHVWSLFSFLTFDSSSSSQTVHTPIRTLSNHRSAIRSLVTGHSTSRANIAVSASDDNTAIVWDYHLGRILRTYLLGSPPTSLALDAADRALIATFPNGSVQVLDFYAESHRAISDLYEVTENAPILPPPEGRYHAQDLGAAHCVALSWDSSTILTGHESGKIALWDIGRGFRSIISTLPGPVTNLVMQAPTGFSNSSRNDSKIKIKIDKITKPQYGVSSQTTDSSGNGRVPPNYTITAQLRGHLPPSSPSLFTTALTHPSFPSQLLDEAIASLSATTPSQPTSDHQSDFLAFSEDTDGDSFGRETPLQSLQTENKVLRARLFKALDMLGERWEAGDAVKGLGGETGKWEEGRRRYRCG</sequence>
<dbReference type="GO" id="GO:0005656">
    <property type="term" value="C:nuclear pre-replicative complex"/>
    <property type="evidence" value="ECO:0007669"/>
    <property type="project" value="TreeGrafter"/>
</dbReference>
<keyword evidence="4" id="KW-0677">Repeat</keyword>
<dbReference type="OrthoDB" id="756370at2759"/>
<evidence type="ECO:0000256" key="6">
    <source>
        <dbReference type="RuleBase" id="RU369067"/>
    </source>
</evidence>
<dbReference type="Pfam" id="PF00400">
    <property type="entry name" value="WD40"/>
    <property type="match status" value="2"/>
</dbReference>
<feature type="repeat" description="WD" evidence="5">
    <location>
        <begin position="124"/>
        <end position="157"/>
    </location>
</feature>
<gene>
    <name evidence="7" type="ORF">K402DRAFT_157567</name>
</gene>
<dbReference type="InterPro" id="IPR045227">
    <property type="entry name" value="WDR18/Ipi3/RID3"/>
</dbReference>
<comment type="function">
    <text evidence="1 6">Component of the RIX1 complex required for processing of ITS2 sequences from 35S pre-rRNA.</text>
</comment>
<dbReference type="SMART" id="SM00320">
    <property type="entry name" value="WD40"/>
    <property type="match status" value="4"/>
</dbReference>
<dbReference type="Gene3D" id="2.130.10.10">
    <property type="entry name" value="YVTN repeat-like/Quinoprotein amine dehydrogenase"/>
    <property type="match status" value="2"/>
</dbReference>
<dbReference type="GO" id="GO:0006364">
    <property type="term" value="P:rRNA processing"/>
    <property type="evidence" value="ECO:0007669"/>
    <property type="project" value="UniProtKB-UniRule"/>
</dbReference>
<keyword evidence="6" id="KW-0539">Nucleus</keyword>
<evidence type="ECO:0000313" key="8">
    <source>
        <dbReference type="Proteomes" id="UP000800041"/>
    </source>
</evidence>
<comment type="subunit">
    <text evidence="6">Component of the RIX1 complex, composed of IPI1, RIX1/IPI2 and IPI3 in a 1:2:2 stoichiometry. The complex interacts (via RIX1) with MDN1 (via its hexameric AAA ATPase ring) and the pre-60S ribosome particles.</text>
</comment>
<feature type="repeat" description="WD" evidence="5">
    <location>
        <begin position="179"/>
        <end position="223"/>
    </location>
</feature>
<dbReference type="GO" id="GO:0120330">
    <property type="term" value="C:rixosome complex"/>
    <property type="evidence" value="ECO:0007669"/>
    <property type="project" value="UniProtKB-UniRule"/>
</dbReference>
<protein>
    <recommendedName>
        <fullName evidence="6">Pre-rRNA-processing protein IPI3</fullName>
    </recommendedName>
</protein>
<comment type="subcellular location">
    <subcellularLocation>
        <location evidence="6">Nucleus</location>
    </subcellularLocation>
</comment>
<dbReference type="GO" id="GO:0006261">
    <property type="term" value="P:DNA-templated DNA replication"/>
    <property type="evidence" value="ECO:0007669"/>
    <property type="project" value="TreeGrafter"/>
</dbReference>
<evidence type="ECO:0000256" key="1">
    <source>
        <dbReference type="ARBA" id="ARBA00002355"/>
    </source>
</evidence>
<dbReference type="InterPro" id="IPR036322">
    <property type="entry name" value="WD40_repeat_dom_sf"/>
</dbReference>
<evidence type="ECO:0000256" key="5">
    <source>
        <dbReference type="PROSITE-ProRule" id="PRU00221"/>
    </source>
</evidence>
<dbReference type="PROSITE" id="PS50082">
    <property type="entry name" value="WD_REPEATS_2"/>
    <property type="match status" value="2"/>
</dbReference>
<evidence type="ECO:0000313" key="7">
    <source>
        <dbReference type="EMBL" id="KAF1983856.1"/>
    </source>
</evidence>
<dbReference type="PANTHER" id="PTHR18763">
    <property type="entry name" value="WD-REPEAT PROTEIN 18"/>
    <property type="match status" value="1"/>
</dbReference>
<keyword evidence="8" id="KW-1185">Reference proteome</keyword>
<comment type="similarity">
    <text evidence="2 6">Belongs to the WD repeat IPI3/WDR18 family.</text>
</comment>
<keyword evidence="6" id="KW-0698">rRNA processing</keyword>
<dbReference type="FunFam" id="2.130.10.10:FF:000929">
    <property type="entry name" value="Ribosomal assembly complex component Ipi3"/>
    <property type="match status" value="1"/>
</dbReference>
<dbReference type="PANTHER" id="PTHR18763:SF0">
    <property type="entry name" value="WD REPEAT-CONTAINING PROTEIN 18"/>
    <property type="match status" value="1"/>
</dbReference>